<feature type="region of interest" description="Disordered" evidence="1">
    <location>
        <begin position="615"/>
        <end position="637"/>
    </location>
</feature>
<sequence>MKRLLLLVLKILGGFVALLLILLITAAILLNTSSVQQKLLSYSTGLLKEKLQTEVRIDSVSVNFLAFNINLMGLDVEDLQQRKMLQARKLALTLDLWELTARKVKVSKAGVDGVKVRLYQPEDSVANYQFVIDAFKSDKPKAKQSEGEKQEKKRKLSLDVIDLKVAHIDIVYNEDTFYLEKLDYSKGWAGHQKGEIRHLRGKFDRLTKKGKMLTTRMGLSRLKLTEEKGQLLVSVDSLHYVLNNHQPRKNTGRPHRGAFDAGHLDVLAHMQFTVNHYGKDTANITMTSFVAKDSLTGFDVKDLRFTAGINKEKVHLSDVTIQQEGTVLTFDHGEVILPSKKAGRKLVYNTSEISGKTQLKDISRPFAPVLSNFTIPLELKVKLNGTDSTMQFSDIHVNTADQKLKLDAYGSIRHLKEKELLDIRFHVKNMTTPTKTAVDIINQFAVKKFMMKQLKALGTIGYTGDLAVLYKKEQFKGLLRTAVGRMNFNLTLNEKTKYVSGNVHTSSLRLGKVLEMKDIGAVACRANFTFDMSKPRTAQIRRRKGGKLPIGHVNATVMEASYKKVKVKNVDATINSDGAIALGHLSQKNKNVDLLCDFSFTSTDSIHKMKVKPNVKLHHMPWQKKDKKANKKKKRER</sequence>
<dbReference type="Proteomes" id="UP000236735">
    <property type="component" value="Unassembled WGS sequence"/>
</dbReference>
<dbReference type="RefSeq" id="WP_146063084.1">
    <property type="nucleotide sequence ID" value="NZ_FNUV01000002.1"/>
</dbReference>
<evidence type="ECO:0000313" key="3">
    <source>
        <dbReference type="Proteomes" id="UP000236735"/>
    </source>
</evidence>
<dbReference type="AlphaFoldDB" id="A0A1H5T253"/>
<name>A0A1H5T253_XYLRU</name>
<organism evidence="2 3">
    <name type="scientific">Xylanibacter ruminicola</name>
    <name type="common">Prevotella ruminicola</name>
    <dbReference type="NCBI Taxonomy" id="839"/>
    <lineage>
        <taxon>Bacteria</taxon>
        <taxon>Pseudomonadati</taxon>
        <taxon>Bacteroidota</taxon>
        <taxon>Bacteroidia</taxon>
        <taxon>Bacteroidales</taxon>
        <taxon>Prevotellaceae</taxon>
        <taxon>Xylanibacter</taxon>
    </lineage>
</organism>
<dbReference type="EMBL" id="FNUV01000002">
    <property type="protein sequence ID" value="SEF56117.1"/>
    <property type="molecule type" value="Genomic_DNA"/>
</dbReference>
<evidence type="ECO:0008006" key="4">
    <source>
        <dbReference type="Google" id="ProtNLM"/>
    </source>
</evidence>
<gene>
    <name evidence="2" type="ORF">SAMN05216354_0793</name>
</gene>
<proteinExistence type="predicted"/>
<reference evidence="2 3" key="1">
    <citation type="submission" date="2016-10" db="EMBL/GenBank/DDBJ databases">
        <authorList>
            <person name="de Groot N.N."/>
        </authorList>
    </citation>
    <scope>NUCLEOTIDE SEQUENCE [LARGE SCALE GENOMIC DNA]</scope>
    <source>
        <strain evidence="2 3">AR32</strain>
    </source>
</reference>
<accession>A0A1H5T253</accession>
<protein>
    <recommendedName>
        <fullName evidence="4">AsmA family protein</fullName>
    </recommendedName>
</protein>
<evidence type="ECO:0000313" key="2">
    <source>
        <dbReference type="EMBL" id="SEF56117.1"/>
    </source>
</evidence>
<evidence type="ECO:0000256" key="1">
    <source>
        <dbReference type="SAM" id="MobiDB-lite"/>
    </source>
</evidence>